<dbReference type="WBParaSite" id="MBELARI_LOCUS4581">
    <property type="protein sequence ID" value="MBELARI_LOCUS4581"/>
    <property type="gene ID" value="MBELARI_LOCUS4581"/>
</dbReference>
<dbReference type="SUPFAM" id="SSF57903">
    <property type="entry name" value="FYVE/PHD zinc finger"/>
    <property type="match status" value="1"/>
</dbReference>
<dbReference type="Gene3D" id="1.20.120.330">
    <property type="entry name" value="Nucleotidyltransferases domain 2"/>
    <property type="match status" value="1"/>
</dbReference>
<evidence type="ECO:0000313" key="10">
    <source>
        <dbReference type="WBParaSite" id="MBELARI_LOCUS4581"/>
    </source>
</evidence>
<dbReference type="InterPro" id="IPR013083">
    <property type="entry name" value="Znf_RING/FYVE/PHD"/>
</dbReference>
<sequence length="221" mass="25356">MAEAAEKKLENDFTTLRQKHHQEKESLRKTMSGLLNQADNEKDLQNELNVLSDKFSASLSDLDEKQQELRELRKELDTMKVDKERYEKDAKLLPSVKQEVTTLREKLYAVEEKNAELEAALEEIGPQLSISKLKILELREETLPMTGEWQKDGEVAECNACQLTFTMAKRKHHCRACGRIFCSTCSSGRIRLPSSSQPVRVCSACFHHLQLVYDPTESRQS</sequence>
<keyword evidence="1" id="KW-0479">Metal-binding</keyword>
<reference evidence="10" key="1">
    <citation type="submission" date="2024-02" db="UniProtKB">
        <authorList>
            <consortium name="WormBaseParasite"/>
        </authorList>
    </citation>
    <scope>IDENTIFICATION</scope>
</reference>
<feature type="domain" description="FYVE-type" evidence="8">
    <location>
        <begin position="152"/>
        <end position="210"/>
    </location>
</feature>
<keyword evidence="9" id="KW-1185">Reference proteome</keyword>
<evidence type="ECO:0000256" key="2">
    <source>
        <dbReference type="ARBA" id="ARBA00022771"/>
    </source>
</evidence>
<keyword evidence="4 6" id="KW-0175">Coiled coil</keyword>
<keyword evidence="3" id="KW-0862">Zinc</keyword>
<feature type="region of interest" description="Disordered" evidence="7">
    <location>
        <begin position="1"/>
        <end position="27"/>
    </location>
</feature>
<evidence type="ECO:0000313" key="9">
    <source>
        <dbReference type="Proteomes" id="UP000887575"/>
    </source>
</evidence>
<keyword evidence="2 5" id="KW-0863">Zinc-finger</keyword>
<dbReference type="AlphaFoldDB" id="A0AAF3FCC3"/>
<name>A0AAF3FCC3_9BILA</name>
<dbReference type="Pfam" id="PF01363">
    <property type="entry name" value="FYVE"/>
    <property type="match status" value="1"/>
</dbReference>
<dbReference type="InterPro" id="IPR047335">
    <property type="entry name" value="RUFY1-3"/>
</dbReference>
<evidence type="ECO:0000256" key="4">
    <source>
        <dbReference type="ARBA" id="ARBA00023054"/>
    </source>
</evidence>
<feature type="coiled-coil region" evidence="6">
    <location>
        <begin position="34"/>
        <end position="123"/>
    </location>
</feature>
<protein>
    <recommendedName>
        <fullName evidence="8">FYVE-type domain-containing protein</fullName>
    </recommendedName>
</protein>
<organism evidence="9 10">
    <name type="scientific">Mesorhabditis belari</name>
    <dbReference type="NCBI Taxonomy" id="2138241"/>
    <lineage>
        <taxon>Eukaryota</taxon>
        <taxon>Metazoa</taxon>
        <taxon>Ecdysozoa</taxon>
        <taxon>Nematoda</taxon>
        <taxon>Chromadorea</taxon>
        <taxon>Rhabditida</taxon>
        <taxon>Rhabditina</taxon>
        <taxon>Rhabditomorpha</taxon>
        <taxon>Rhabditoidea</taxon>
        <taxon>Rhabditidae</taxon>
        <taxon>Mesorhabditinae</taxon>
        <taxon>Mesorhabditis</taxon>
    </lineage>
</organism>
<dbReference type="GO" id="GO:0008270">
    <property type="term" value="F:zinc ion binding"/>
    <property type="evidence" value="ECO:0007669"/>
    <property type="project" value="UniProtKB-KW"/>
</dbReference>
<dbReference type="GO" id="GO:0005737">
    <property type="term" value="C:cytoplasm"/>
    <property type="evidence" value="ECO:0007669"/>
    <property type="project" value="TreeGrafter"/>
</dbReference>
<dbReference type="InterPro" id="IPR011011">
    <property type="entry name" value="Znf_FYVE_PHD"/>
</dbReference>
<evidence type="ECO:0000256" key="6">
    <source>
        <dbReference type="SAM" id="Coils"/>
    </source>
</evidence>
<dbReference type="Proteomes" id="UP000887575">
    <property type="component" value="Unassembled WGS sequence"/>
</dbReference>
<dbReference type="PROSITE" id="PS50178">
    <property type="entry name" value="ZF_FYVE"/>
    <property type="match status" value="1"/>
</dbReference>
<evidence type="ECO:0000256" key="1">
    <source>
        <dbReference type="ARBA" id="ARBA00022723"/>
    </source>
</evidence>
<dbReference type="Gene3D" id="3.30.40.10">
    <property type="entry name" value="Zinc/RING finger domain, C3HC4 (zinc finger)"/>
    <property type="match status" value="1"/>
</dbReference>
<evidence type="ECO:0000259" key="8">
    <source>
        <dbReference type="PROSITE" id="PS50178"/>
    </source>
</evidence>
<dbReference type="SMART" id="SM00064">
    <property type="entry name" value="FYVE"/>
    <property type="match status" value="1"/>
</dbReference>
<evidence type="ECO:0000256" key="5">
    <source>
        <dbReference type="PROSITE-ProRule" id="PRU00091"/>
    </source>
</evidence>
<dbReference type="InterPro" id="IPR000306">
    <property type="entry name" value="Znf_FYVE"/>
</dbReference>
<evidence type="ECO:0000256" key="3">
    <source>
        <dbReference type="ARBA" id="ARBA00022833"/>
    </source>
</evidence>
<accession>A0AAF3FCC3</accession>
<evidence type="ECO:0000256" key="7">
    <source>
        <dbReference type="SAM" id="MobiDB-lite"/>
    </source>
</evidence>
<dbReference type="PANTHER" id="PTHR45956:SF6">
    <property type="entry name" value="RUN DOMAIN-CONTAINING PROTEIN"/>
    <property type="match status" value="1"/>
</dbReference>
<dbReference type="PANTHER" id="PTHR45956">
    <property type="entry name" value="RUN AND FYVE DOMAIN-CONTAINING PROTEIN 2-LIKE PROTEIN"/>
    <property type="match status" value="1"/>
</dbReference>
<feature type="compositionally biased region" description="Basic and acidic residues" evidence="7">
    <location>
        <begin position="1"/>
        <end position="11"/>
    </location>
</feature>
<proteinExistence type="predicted"/>
<dbReference type="InterPro" id="IPR017455">
    <property type="entry name" value="Znf_FYVE-rel"/>
</dbReference>